<dbReference type="EMBL" id="VINQ01000021">
    <property type="protein sequence ID" value="KAA0909979.1"/>
    <property type="molecule type" value="Genomic_DNA"/>
</dbReference>
<proteinExistence type="predicted"/>
<protein>
    <submittedName>
        <fullName evidence="2">YdcF family protein</fullName>
    </submittedName>
</protein>
<gene>
    <name evidence="2" type="ORF">FLO80_19225</name>
</gene>
<comment type="caution">
    <text evidence="2">The sequence shown here is derived from an EMBL/GenBank/DDBJ whole genome shotgun (WGS) entry which is preliminary data.</text>
</comment>
<evidence type="ECO:0000313" key="2">
    <source>
        <dbReference type="EMBL" id="KAA0909979.1"/>
    </source>
</evidence>
<reference evidence="2 3" key="1">
    <citation type="submission" date="2019-07" db="EMBL/GenBank/DDBJ databases">
        <title>Aquicoccus porphyridii gen. nov., sp. nov., isolated from a small marine red alga, Porphyridium marinum.</title>
        <authorList>
            <person name="Liu L."/>
        </authorList>
    </citation>
    <scope>NUCLEOTIDE SEQUENCE [LARGE SCALE GENOMIC DNA]</scope>
    <source>
        <strain evidence="2 3">L1 8-17</strain>
    </source>
</reference>
<keyword evidence="3" id="KW-1185">Reference proteome</keyword>
<dbReference type="AlphaFoldDB" id="A0A5A9YYP2"/>
<organism evidence="2 3">
    <name type="scientific">Aquicoccus porphyridii</name>
    <dbReference type="NCBI Taxonomy" id="1852029"/>
    <lineage>
        <taxon>Bacteria</taxon>
        <taxon>Pseudomonadati</taxon>
        <taxon>Pseudomonadota</taxon>
        <taxon>Alphaproteobacteria</taxon>
        <taxon>Rhodobacterales</taxon>
        <taxon>Paracoccaceae</taxon>
        <taxon>Aquicoccus</taxon>
    </lineage>
</organism>
<feature type="region of interest" description="Disordered" evidence="1">
    <location>
        <begin position="101"/>
        <end position="123"/>
    </location>
</feature>
<name>A0A5A9YYP2_9RHOB</name>
<evidence type="ECO:0000256" key="1">
    <source>
        <dbReference type="SAM" id="MobiDB-lite"/>
    </source>
</evidence>
<evidence type="ECO:0000313" key="3">
    <source>
        <dbReference type="Proteomes" id="UP000325291"/>
    </source>
</evidence>
<accession>A0A5A9YYP2</accession>
<dbReference type="Proteomes" id="UP000325291">
    <property type="component" value="Unassembled WGS sequence"/>
</dbReference>
<sequence>MIFAIVSTTNIPNSLPHASEEASKQKYQGGHFWTPITPLRGQFCTPVHTLAIEHPDARLLFSGGSGRLRNTVIGRPTVHSVAVDFIVSLGIDPDRTNWEEQSQNTAENARFSYDVAGPAPGET</sequence>